<dbReference type="Proteomes" id="UP001652661">
    <property type="component" value="Chromosome 2R"/>
</dbReference>
<dbReference type="Gene3D" id="1.20.5.1200">
    <property type="entry name" value="Alpha-tocopherol transfer"/>
    <property type="match status" value="1"/>
</dbReference>
<dbReference type="PRINTS" id="PR00180">
    <property type="entry name" value="CRETINALDHBP"/>
</dbReference>
<dbReference type="AlphaFoldDB" id="A0A6P4IE27"/>
<evidence type="ECO:0000313" key="2">
    <source>
        <dbReference type="Proteomes" id="UP001652661"/>
    </source>
</evidence>
<dbReference type="SUPFAM" id="SSF52087">
    <property type="entry name" value="CRAL/TRIO domain"/>
    <property type="match status" value="1"/>
</dbReference>
<dbReference type="Gene3D" id="3.40.525.10">
    <property type="entry name" value="CRAL-TRIO lipid binding domain"/>
    <property type="match status" value="1"/>
</dbReference>
<organism evidence="2 3">
    <name type="scientific">Drosophila kikkawai</name>
    <name type="common">Fruit fly</name>
    <dbReference type="NCBI Taxonomy" id="30033"/>
    <lineage>
        <taxon>Eukaryota</taxon>
        <taxon>Metazoa</taxon>
        <taxon>Ecdysozoa</taxon>
        <taxon>Arthropoda</taxon>
        <taxon>Hexapoda</taxon>
        <taxon>Insecta</taxon>
        <taxon>Pterygota</taxon>
        <taxon>Neoptera</taxon>
        <taxon>Endopterygota</taxon>
        <taxon>Diptera</taxon>
        <taxon>Brachycera</taxon>
        <taxon>Muscomorpha</taxon>
        <taxon>Ephydroidea</taxon>
        <taxon>Drosophilidae</taxon>
        <taxon>Drosophila</taxon>
        <taxon>Sophophora</taxon>
    </lineage>
</organism>
<accession>A0A6P4IE27</accession>
<evidence type="ECO:0000259" key="1">
    <source>
        <dbReference type="PROSITE" id="PS50191"/>
    </source>
</evidence>
<dbReference type="GO" id="GO:1902936">
    <property type="term" value="F:phosphatidylinositol bisphosphate binding"/>
    <property type="evidence" value="ECO:0007669"/>
    <property type="project" value="TreeGrafter"/>
</dbReference>
<dbReference type="RefSeq" id="XP_017027177.1">
    <property type="nucleotide sequence ID" value="XM_017171688.3"/>
</dbReference>
<name>A0A6P4IE27_DROKI</name>
<dbReference type="OrthoDB" id="6682367at2759"/>
<dbReference type="InterPro" id="IPR011074">
    <property type="entry name" value="CRAL/TRIO_N_dom"/>
</dbReference>
<dbReference type="PROSITE" id="PS50191">
    <property type="entry name" value="CRAL_TRIO"/>
    <property type="match status" value="1"/>
</dbReference>
<dbReference type="CDD" id="cd00170">
    <property type="entry name" value="SEC14"/>
    <property type="match status" value="1"/>
</dbReference>
<dbReference type="GO" id="GO:0016020">
    <property type="term" value="C:membrane"/>
    <property type="evidence" value="ECO:0007669"/>
    <property type="project" value="TreeGrafter"/>
</dbReference>
<dbReference type="InterPro" id="IPR001251">
    <property type="entry name" value="CRAL-TRIO_dom"/>
</dbReference>
<dbReference type="Pfam" id="PF00650">
    <property type="entry name" value="CRAL_TRIO"/>
    <property type="match status" value="1"/>
</dbReference>
<protein>
    <submittedName>
        <fullName evidence="3">Alpha-tocopherol transfer protein-like</fullName>
    </submittedName>
</protein>
<reference evidence="3" key="2">
    <citation type="submission" date="2025-08" db="UniProtKB">
        <authorList>
            <consortium name="RefSeq"/>
        </authorList>
    </citation>
    <scope>IDENTIFICATION</scope>
    <source>
        <strain evidence="3">14028-0561.14</strain>
        <tissue evidence="3">Whole fly</tissue>
    </source>
</reference>
<dbReference type="SUPFAM" id="SSF46938">
    <property type="entry name" value="CRAL/TRIO N-terminal domain"/>
    <property type="match status" value="1"/>
</dbReference>
<proteinExistence type="predicted"/>
<feature type="domain" description="CRAL-TRIO" evidence="1">
    <location>
        <begin position="90"/>
        <end position="255"/>
    </location>
</feature>
<keyword evidence="2" id="KW-1185">Reference proteome</keyword>
<dbReference type="PANTHER" id="PTHR10174">
    <property type="entry name" value="ALPHA-TOCOPHEROL TRANSFER PROTEIN-RELATED"/>
    <property type="match status" value="1"/>
</dbReference>
<dbReference type="SMART" id="SM00516">
    <property type="entry name" value="SEC14"/>
    <property type="match status" value="1"/>
</dbReference>
<dbReference type="InterPro" id="IPR036865">
    <property type="entry name" value="CRAL-TRIO_dom_sf"/>
</dbReference>
<dbReference type="Gene3D" id="1.10.8.20">
    <property type="entry name" value="N-terminal domain of phosphatidylinositol transfer protein sec14p"/>
    <property type="match status" value="1"/>
</dbReference>
<reference evidence="2" key="1">
    <citation type="submission" date="2025-05" db="UniProtKB">
        <authorList>
            <consortium name="RefSeq"/>
        </authorList>
    </citation>
    <scope>NUCLEOTIDE SEQUENCE [LARGE SCALE GENOMIC DNA]</scope>
    <source>
        <strain evidence="2">14028-0561.14</strain>
    </source>
</reference>
<dbReference type="GeneID" id="108078094"/>
<evidence type="ECO:0000313" key="3">
    <source>
        <dbReference type="RefSeq" id="XP_017027177.1"/>
    </source>
</evidence>
<sequence>MPNLRPINNELRRIAAAELNEVEERVAADLEALRDWLAKQPYLKARQDAQFLIGFLRGCKFSLEKAKSKLDHFYTIKTLMPELFGNRVVDDKNLAILQTGTYLRLPKPWGPGGPRIQITNYDRFDPKQFKLVDFFRYWTMTLEQAISEDDNSNISGYIEINDMAKVSFSFLAQVDLKLLKRVGVFLDKAQPSRLKGVYLINCPKEGMALMSLAKSLMPSKLQQRFYFFKNLEEFSKVIPLEYLPKEYGGSNGCISDILAEAEKQFLSYKEYFAEDSQYGVNEQLRPGQRVDADSIFGIEGSFRKLDID</sequence>
<gene>
    <name evidence="3" type="primary">LOC108078094</name>
</gene>
<dbReference type="PANTHER" id="PTHR10174:SF216">
    <property type="entry name" value="CRAL-TRIO DOMAIN-CONTAINING PROTEIN-RELATED"/>
    <property type="match status" value="1"/>
</dbReference>
<dbReference type="InterPro" id="IPR036273">
    <property type="entry name" value="CRAL/TRIO_N_dom_sf"/>
</dbReference>
<dbReference type="SMART" id="SM01100">
    <property type="entry name" value="CRAL_TRIO_N"/>
    <property type="match status" value="1"/>
</dbReference>